<dbReference type="PANTHER" id="PTHR40048:SF1">
    <property type="entry name" value="RHAMNOSYL O-METHYLTRANSFERASE"/>
    <property type="match status" value="1"/>
</dbReference>
<name>A0A1H7L4I8_9GAMM</name>
<keyword evidence="2" id="KW-0808">Transferase</keyword>
<dbReference type="InterPro" id="IPR029063">
    <property type="entry name" value="SAM-dependent_MTases_sf"/>
</dbReference>
<evidence type="ECO:0000313" key="3">
    <source>
        <dbReference type="EMBL" id="SEK93922.1"/>
    </source>
</evidence>
<gene>
    <name evidence="3" type="ORF">SAMN05216214_106177</name>
</gene>
<dbReference type="GO" id="GO:0071770">
    <property type="term" value="P:DIM/DIP cell wall layer assembly"/>
    <property type="evidence" value="ECO:0007669"/>
    <property type="project" value="TreeGrafter"/>
</dbReference>
<dbReference type="GO" id="GO:0008168">
    <property type="term" value="F:methyltransferase activity"/>
    <property type="evidence" value="ECO:0007669"/>
    <property type="project" value="UniProtKB-KW"/>
</dbReference>
<dbReference type="RefSeq" id="WP_074866988.1">
    <property type="nucleotide sequence ID" value="NZ_FOAS01000006.1"/>
</dbReference>
<dbReference type="GO" id="GO:0032259">
    <property type="term" value="P:methylation"/>
    <property type="evidence" value="ECO:0007669"/>
    <property type="project" value="UniProtKB-KW"/>
</dbReference>
<dbReference type="Proteomes" id="UP000185766">
    <property type="component" value="Unassembled WGS sequence"/>
</dbReference>
<protein>
    <submittedName>
        <fullName evidence="3">Cephalosporin hydroxylase</fullName>
    </submittedName>
</protein>
<dbReference type="InterPro" id="IPR007072">
    <property type="entry name" value="RNMT_CmcI"/>
</dbReference>
<dbReference type="EMBL" id="FOAS01000006">
    <property type="protein sequence ID" value="SEK93922.1"/>
    <property type="molecule type" value="Genomic_DNA"/>
</dbReference>
<evidence type="ECO:0000256" key="1">
    <source>
        <dbReference type="ARBA" id="ARBA00022603"/>
    </source>
</evidence>
<dbReference type="Pfam" id="PF04989">
    <property type="entry name" value="RMNT_CmcI"/>
    <property type="match status" value="1"/>
</dbReference>
<keyword evidence="1" id="KW-0489">Methyltransferase</keyword>
<dbReference type="Gene3D" id="3.40.50.150">
    <property type="entry name" value="Vaccinia Virus protein VP39"/>
    <property type="match status" value="1"/>
</dbReference>
<dbReference type="PANTHER" id="PTHR40048">
    <property type="entry name" value="RHAMNOSYL O-METHYLTRANSFERASE"/>
    <property type="match status" value="1"/>
</dbReference>
<evidence type="ECO:0000256" key="2">
    <source>
        <dbReference type="ARBA" id="ARBA00022679"/>
    </source>
</evidence>
<evidence type="ECO:0000313" key="4">
    <source>
        <dbReference type="Proteomes" id="UP000185766"/>
    </source>
</evidence>
<dbReference type="SUPFAM" id="SSF53335">
    <property type="entry name" value="S-adenosyl-L-methionine-dependent methyltransferases"/>
    <property type="match status" value="1"/>
</dbReference>
<dbReference type="GO" id="GO:0005886">
    <property type="term" value="C:plasma membrane"/>
    <property type="evidence" value="ECO:0007669"/>
    <property type="project" value="TreeGrafter"/>
</dbReference>
<reference evidence="3 4" key="1">
    <citation type="submission" date="2016-10" db="EMBL/GenBank/DDBJ databases">
        <authorList>
            <person name="de Groot N.N."/>
        </authorList>
    </citation>
    <scope>NUCLEOTIDE SEQUENCE [LARGE SCALE GENOMIC DNA]</scope>
    <source>
        <strain evidence="3 4">JCM 19513</strain>
    </source>
</reference>
<dbReference type="GO" id="GO:0008610">
    <property type="term" value="P:lipid biosynthetic process"/>
    <property type="evidence" value="ECO:0007669"/>
    <property type="project" value="InterPro"/>
</dbReference>
<dbReference type="AlphaFoldDB" id="A0A1H7L4I8"/>
<keyword evidence="4" id="KW-1185">Reference proteome</keyword>
<accession>A0A1H7L4I8</accession>
<organism evidence="3 4">
    <name type="scientific">Atopomonas hussainii</name>
    <dbReference type="NCBI Taxonomy" id="1429083"/>
    <lineage>
        <taxon>Bacteria</taxon>
        <taxon>Pseudomonadati</taxon>
        <taxon>Pseudomonadota</taxon>
        <taxon>Gammaproteobacteria</taxon>
        <taxon>Pseudomonadales</taxon>
        <taxon>Pseudomonadaceae</taxon>
        <taxon>Atopomonas</taxon>
    </lineage>
</organism>
<proteinExistence type="predicted"/>
<dbReference type="STRING" id="1429083.GCA_001885685_01106"/>
<sequence length="259" mass="28919">MTDNSDQTLHQTFREECAANAAQAGQDLALKAKTVDWLVHTCRHKYSYNFTWLGRPIIQYPQDVMALQELVWQVKPDLIIETGIAHGGSLILNASLLALLDLCEGRTTPRQVLGIDIDIRAHNRAAIEAHPLTPGRIEMLQGSSIGEDIVAQVRERASHAERVLLILDSNHTHEHVLAELQLYSDLVKPGSYCVVFDTVVEDMPADFFPDRPWGPGNNPKTAVREFLASEAGQRFRVDRALEDKLLLTVAPEGYLYCQG</sequence>